<dbReference type="eggNOG" id="ENOG5033037">
    <property type="taxonomic scope" value="Bacteria"/>
</dbReference>
<dbReference type="Proteomes" id="UP000029074">
    <property type="component" value="Unassembled WGS sequence"/>
</dbReference>
<dbReference type="Proteomes" id="UP000003656">
    <property type="component" value="Unassembled WGS sequence"/>
</dbReference>
<name>D1NTH9_9BIFI</name>
<protein>
    <submittedName>
        <fullName evidence="2">CRISPR-associated protein, Cse2 family</fullName>
    </submittedName>
    <submittedName>
        <fullName evidence="1">Putative CRISPR system CASCADE complex protein CasB</fullName>
    </submittedName>
</protein>
<reference evidence="1 3" key="1">
    <citation type="submission" date="2009-11" db="EMBL/GenBank/DDBJ databases">
        <authorList>
            <person name="Weinstock G."/>
            <person name="Sodergren E."/>
            <person name="Clifton S."/>
            <person name="Fulton L."/>
            <person name="Fulton B."/>
            <person name="Courtney L."/>
            <person name="Fronick C."/>
            <person name="Harrison M."/>
            <person name="Strong C."/>
            <person name="Farmer C."/>
            <person name="Delahaunty K."/>
            <person name="Markovic C."/>
            <person name="Hall O."/>
            <person name="Minx P."/>
            <person name="Tomlinson C."/>
            <person name="Mitreva M."/>
            <person name="Nelson J."/>
            <person name="Hou S."/>
            <person name="Wollam A."/>
            <person name="Pepin K.H."/>
            <person name="Johnson M."/>
            <person name="Bhonagiri V."/>
            <person name="Nash W.E."/>
            <person name="Warren W."/>
            <person name="Chinwalla A."/>
            <person name="Mardis E.R."/>
            <person name="Wilson R.K."/>
        </authorList>
    </citation>
    <scope>NUCLEOTIDE SEQUENCE [LARGE SCALE GENOMIC DNA]</scope>
    <source>
        <strain evidence="1 3">DSM 20093</strain>
    </source>
</reference>
<dbReference type="NCBIfam" id="TIGR02548">
    <property type="entry name" value="casB_cse2"/>
    <property type="match status" value="1"/>
</dbReference>
<comment type="caution">
    <text evidence="1">The sequence shown here is derived from an EMBL/GenBank/DDBJ whole genome shotgun (WGS) entry which is preliminary data.</text>
</comment>
<evidence type="ECO:0000313" key="3">
    <source>
        <dbReference type="Proteomes" id="UP000003656"/>
    </source>
</evidence>
<evidence type="ECO:0000313" key="4">
    <source>
        <dbReference type="Proteomes" id="UP000029074"/>
    </source>
</evidence>
<dbReference type="EMBL" id="ABXB03000002">
    <property type="protein sequence ID" value="EFA23033.1"/>
    <property type="molecule type" value="Genomic_DNA"/>
</dbReference>
<keyword evidence="4" id="KW-1185">Reference proteome</keyword>
<sequence length="212" mass="23955">MLQRSDKARGVQTYVNRLVRNMQQEYVGNGGASADVRAVLANLRKCADPAHTDWLAAGAVIFDAWPEDMLGDPEHDSRLVKAITTALGLYAVHQQSKDYGVAQLRKEEGEYYPISFGKACQFIAEGSDEDKGVVRRLNAAENAPTFEGTAWYLRALIMLMRSTEHPIALDYGRLARDLYLMQFPDSRGAVFQRWSMDYHYRQSQRNAESSNK</sequence>
<evidence type="ECO:0000313" key="1">
    <source>
        <dbReference type="EMBL" id="EFA23033.1"/>
    </source>
</evidence>
<reference evidence="2 4" key="2">
    <citation type="submission" date="2014-03" db="EMBL/GenBank/DDBJ databases">
        <title>Genomics of Bifidobacteria.</title>
        <authorList>
            <person name="Ventura M."/>
            <person name="Milani C."/>
            <person name="Lugli G.A."/>
        </authorList>
    </citation>
    <scope>NUCLEOTIDE SEQUENCE [LARGE SCALE GENOMIC DNA]</scope>
    <source>
        <strain evidence="2 4">LMG 11596</strain>
    </source>
</reference>
<gene>
    <name evidence="2" type="ORF">BGLCM_1347</name>
    <name evidence="1" type="ORF">BIFGAL_03137</name>
</gene>
<evidence type="ECO:0000313" key="2">
    <source>
        <dbReference type="EMBL" id="KFI57659.1"/>
    </source>
</evidence>
<dbReference type="Pfam" id="PF09485">
    <property type="entry name" value="CRISPR_Cse2"/>
    <property type="match status" value="1"/>
</dbReference>
<dbReference type="AlphaFoldDB" id="D1NTH9"/>
<dbReference type="InterPro" id="IPR038287">
    <property type="entry name" value="Cse2_sf"/>
</dbReference>
<dbReference type="Gene3D" id="1.10.520.40">
    <property type="entry name" value="CRISPR-associated protein Cse2"/>
    <property type="match status" value="1"/>
</dbReference>
<accession>D1NTH9</accession>
<dbReference type="EMBL" id="JGYW01000009">
    <property type="protein sequence ID" value="KFI57659.1"/>
    <property type="molecule type" value="Genomic_DNA"/>
</dbReference>
<dbReference type="CDD" id="cd09731">
    <property type="entry name" value="Cse2_I-E"/>
    <property type="match status" value="1"/>
</dbReference>
<proteinExistence type="predicted"/>
<organism evidence="1 3">
    <name type="scientific">Bifidobacterium gallicum DSM 20093 = LMG 11596</name>
    <dbReference type="NCBI Taxonomy" id="561180"/>
    <lineage>
        <taxon>Bacteria</taxon>
        <taxon>Bacillati</taxon>
        <taxon>Actinomycetota</taxon>
        <taxon>Actinomycetes</taxon>
        <taxon>Bifidobacteriales</taxon>
        <taxon>Bifidobacteriaceae</taxon>
        <taxon>Bifidobacterium</taxon>
    </lineage>
</organism>
<dbReference type="InterPro" id="IPR013382">
    <property type="entry name" value="CRISPR-assoc_prot_Cse2"/>
</dbReference>
<dbReference type="STRING" id="561180.BIFGAL_03137"/>